<dbReference type="PROSITE" id="PS50104">
    <property type="entry name" value="TIR"/>
    <property type="match status" value="1"/>
</dbReference>
<dbReference type="SMART" id="SM00255">
    <property type="entry name" value="TIR"/>
    <property type="match status" value="1"/>
</dbReference>
<keyword evidence="2" id="KW-0677">Repeat</keyword>
<evidence type="ECO:0000256" key="1">
    <source>
        <dbReference type="ARBA" id="ARBA00022614"/>
    </source>
</evidence>
<dbReference type="SUPFAM" id="SSF52540">
    <property type="entry name" value="P-loop containing nucleoside triphosphate hydrolases"/>
    <property type="match status" value="1"/>
</dbReference>
<keyword evidence="3" id="KW-0611">Plant defense</keyword>
<evidence type="ECO:0000313" key="7">
    <source>
        <dbReference type="RefSeq" id="XP_019082617.1"/>
    </source>
</evidence>
<organism evidence="6 7">
    <name type="scientific">Camelina sativa</name>
    <name type="common">False flax</name>
    <name type="synonym">Myagrum sativum</name>
    <dbReference type="NCBI Taxonomy" id="90675"/>
    <lineage>
        <taxon>Eukaryota</taxon>
        <taxon>Viridiplantae</taxon>
        <taxon>Streptophyta</taxon>
        <taxon>Embryophyta</taxon>
        <taxon>Tracheophyta</taxon>
        <taxon>Spermatophyta</taxon>
        <taxon>Magnoliopsida</taxon>
        <taxon>eudicotyledons</taxon>
        <taxon>Gunneridae</taxon>
        <taxon>Pentapetalae</taxon>
        <taxon>rosids</taxon>
        <taxon>malvids</taxon>
        <taxon>Brassicales</taxon>
        <taxon>Brassicaceae</taxon>
        <taxon>Camelineae</taxon>
        <taxon>Camelina</taxon>
    </lineage>
</organism>
<gene>
    <name evidence="7" type="primary">LOC104701199</name>
</gene>
<dbReference type="InterPro" id="IPR032675">
    <property type="entry name" value="LRR_dom_sf"/>
</dbReference>
<feature type="region of interest" description="Disordered" evidence="4">
    <location>
        <begin position="1212"/>
        <end position="1245"/>
    </location>
</feature>
<dbReference type="Pfam" id="PF07725">
    <property type="entry name" value="LRR_3"/>
    <property type="match status" value="1"/>
</dbReference>
<dbReference type="PANTHER" id="PTHR11017">
    <property type="entry name" value="LEUCINE-RICH REPEAT-CONTAINING PROTEIN"/>
    <property type="match status" value="1"/>
</dbReference>
<dbReference type="Gene3D" id="3.40.50.10140">
    <property type="entry name" value="Toll/interleukin-1 receptor homology (TIR) domain"/>
    <property type="match status" value="1"/>
</dbReference>
<dbReference type="RefSeq" id="XP_019082617.1">
    <property type="nucleotide sequence ID" value="XM_019227072.1"/>
</dbReference>
<reference evidence="6" key="1">
    <citation type="journal article" date="2014" name="Nat. Commun.">
        <title>The emerging biofuel crop Camelina sativa retains a highly undifferentiated hexaploid genome structure.</title>
        <authorList>
            <person name="Kagale S."/>
            <person name="Koh C."/>
            <person name="Nixon J."/>
            <person name="Bollina V."/>
            <person name="Clarke W.E."/>
            <person name="Tuteja R."/>
            <person name="Spillane C."/>
            <person name="Robinson S.J."/>
            <person name="Links M.G."/>
            <person name="Clarke C."/>
            <person name="Higgins E.E."/>
            <person name="Huebert T."/>
            <person name="Sharpe A.G."/>
            <person name="Parkin I.A."/>
        </authorList>
    </citation>
    <scope>NUCLEOTIDE SEQUENCE [LARGE SCALE GENOMIC DNA]</scope>
    <source>
        <strain evidence="6">cv. DH55</strain>
    </source>
</reference>
<sequence length="1245" mass="142543">MASSSSSSHNWVYDVFPSFSGEDIRITFLSHFLKELDRKLIISFKDNEIERSQSLDPELKQAIRTSRIAVVVFSQSYASSSWCLNELMEIVKCKKEFGQMVISIFYRLDPSHVRKQTGNFGEAFSKTCQNKTENETKLWRQTLTDVANILGYHSQNWDNEAKMIEDISNNVLKKLLLTTSKDSEDLVGIENHIIEMSALLNLESEDVRMAGLWGTSGIGKTTIARALFGRIACRFQGSAFIDRAFIHKSMKIYSSANSDDYNMKLHLQKSFLSKILDNKQIKIESLIAVEERLKHRKVLIFIDDLNDQVVLDALVGQIHWFGSGSRIIVITQDKHFLKAHGINHIYEVCLPTKELALEIFCRSAFKKNYPPNGMMELASEVALHAGNLPLGLKVLGSYLRGREKEEWIDMLPSLCVRLNGKIERTLRVSYEGLNNRKDEAIFRHIACLFNGETVDDIKLLLADSDLDFNVGFKNLVDKSLIHVRENYVEMHCLLNGKIERTLRVSYEGLNNRKDEAIFRHIACLFNGETVDDIKLLLADSDLDFNVGFKNLVDKSLIHVRENYVEMHCLLQELGKEIVRAQSDKPTEREFLVDSKDICDLLEDDTDTGKKVLGIALDMDEIDEVHIHENAFKGMPNLLFLKIYTKRWDFIKRLTKKQQDYKKEVRWNLPESFNYLPHKLRLLRLDGYPMRCLPHNFRPGNLVKLQMPGSKLERLWEGVHTLEGLKDIDLQGSTNLKEIPDLSTATNLKTLNFSGCSNLVELPASIQYLNKLETLTMSKCINLETLPSGIDLQSLCSLDLNECSRLKIFPDISTNVSVLFIDNTAIDDFLSISRLKKLSILRMYRIKSEKLWEREQPLTPLMAMLPHSLTRLFLSDIPSLVELPSSIQNFTKLEYLRILNCKNLETLPTGINIRDLSVLDLSRCPRLRLFPDISTNIHSLRVCSTGIEEVPWWVKKFSKLQHLNMNECSNLKRVSLHIFELKHLEEVHFSNCGGLTETSWNDSSSVVAMETDNMPVVVQEAFSSFPENFISCFNMDQKVLLQRQSIASKFMILPGQQVLSYFTHRTTAGTSLTNIPLLYTSPTQPFLRFKACAVVCLTKPAPEGFFLYKIHVSCHFKGRFGNHFDTLYPPHAFENSEKGIHLVIFDCFVPLNKDNASLVEMNYEQVDIQLHLSNYDNCSLSELKGWGIRIFKDFSSPENRLGNGNTLLHVSEANDDDSMVNKKEHNGECGDSCEEQDKNTKRMRIM</sequence>
<dbReference type="InterPro" id="IPR000157">
    <property type="entry name" value="TIR_dom"/>
</dbReference>
<dbReference type="SUPFAM" id="SSF52200">
    <property type="entry name" value="Toll/Interleukin receptor TIR domain"/>
    <property type="match status" value="1"/>
</dbReference>
<evidence type="ECO:0000256" key="2">
    <source>
        <dbReference type="ARBA" id="ARBA00022737"/>
    </source>
</evidence>
<dbReference type="InterPro" id="IPR002182">
    <property type="entry name" value="NB-ARC"/>
</dbReference>
<dbReference type="Proteomes" id="UP000694864">
    <property type="component" value="Chromosome 7"/>
</dbReference>
<keyword evidence="1" id="KW-0433">Leucine-rich repeat</keyword>
<dbReference type="InterPro" id="IPR044974">
    <property type="entry name" value="Disease_R_plants"/>
</dbReference>
<dbReference type="InterPro" id="IPR027417">
    <property type="entry name" value="P-loop_NTPase"/>
</dbReference>
<dbReference type="Gene3D" id="1.10.8.430">
    <property type="entry name" value="Helical domain of apoptotic protease-activating factors"/>
    <property type="match status" value="1"/>
</dbReference>
<dbReference type="InterPro" id="IPR058192">
    <property type="entry name" value="WHD_ROQ1-like"/>
</dbReference>
<keyword evidence="6" id="KW-1185">Reference proteome</keyword>
<evidence type="ECO:0000256" key="4">
    <source>
        <dbReference type="SAM" id="MobiDB-lite"/>
    </source>
</evidence>
<proteinExistence type="predicted"/>
<dbReference type="PRINTS" id="PR00364">
    <property type="entry name" value="DISEASERSIST"/>
</dbReference>
<dbReference type="GeneID" id="104701199"/>
<protein>
    <submittedName>
        <fullName evidence="7">Disease resistance protein RPS6-like</fullName>
    </submittedName>
</protein>
<evidence type="ECO:0000259" key="5">
    <source>
        <dbReference type="PROSITE" id="PS50104"/>
    </source>
</evidence>
<dbReference type="Pfam" id="PF01582">
    <property type="entry name" value="TIR"/>
    <property type="match status" value="1"/>
</dbReference>
<evidence type="ECO:0000256" key="3">
    <source>
        <dbReference type="ARBA" id="ARBA00022821"/>
    </source>
</evidence>
<dbReference type="PANTHER" id="PTHR11017:SF227">
    <property type="entry name" value="DISEASE RESISTANCE PROTEIN RPS6"/>
    <property type="match status" value="1"/>
</dbReference>
<reference evidence="7" key="2">
    <citation type="submission" date="2025-08" db="UniProtKB">
        <authorList>
            <consortium name="RefSeq"/>
        </authorList>
    </citation>
    <scope>IDENTIFICATION</scope>
    <source>
        <tissue evidence="7">Leaf</tissue>
    </source>
</reference>
<dbReference type="Gene3D" id="3.40.50.300">
    <property type="entry name" value="P-loop containing nucleotide triphosphate hydrolases"/>
    <property type="match status" value="1"/>
</dbReference>
<dbReference type="InterPro" id="IPR011713">
    <property type="entry name" value="Leu-rich_rpt_3"/>
</dbReference>
<dbReference type="InterPro" id="IPR035897">
    <property type="entry name" value="Toll_tir_struct_dom_sf"/>
</dbReference>
<dbReference type="Pfam" id="PF00931">
    <property type="entry name" value="NB-ARC"/>
    <property type="match status" value="1"/>
</dbReference>
<dbReference type="InterPro" id="IPR042197">
    <property type="entry name" value="Apaf_helical"/>
</dbReference>
<dbReference type="Pfam" id="PF23282">
    <property type="entry name" value="WHD_ROQ1"/>
    <property type="match status" value="2"/>
</dbReference>
<dbReference type="Gene3D" id="3.80.10.10">
    <property type="entry name" value="Ribonuclease Inhibitor"/>
    <property type="match status" value="2"/>
</dbReference>
<feature type="domain" description="TIR" evidence="5">
    <location>
        <begin position="11"/>
        <end position="175"/>
    </location>
</feature>
<feature type="compositionally biased region" description="Basic and acidic residues" evidence="4">
    <location>
        <begin position="1218"/>
        <end position="1227"/>
    </location>
</feature>
<dbReference type="InterPro" id="IPR036390">
    <property type="entry name" value="WH_DNA-bd_sf"/>
</dbReference>
<accession>A0ABM1Q779</accession>
<name>A0ABM1Q779_CAMSA</name>
<dbReference type="SUPFAM" id="SSF52058">
    <property type="entry name" value="L domain-like"/>
    <property type="match status" value="1"/>
</dbReference>
<evidence type="ECO:0000313" key="6">
    <source>
        <dbReference type="Proteomes" id="UP000694864"/>
    </source>
</evidence>
<dbReference type="SUPFAM" id="SSF46785">
    <property type="entry name" value="Winged helix' DNA-binding domain"/>
    <property type="match status" value="1"/>
</dbReference>